<protein>
    <recommendedName>
        <fullName evidence="3">DUF3906 domain-containing protein</fullName>
    </recommendedName>
</protein>
<dbReference type="InterPro" id="IPR024998">
    <property type="entry name" value="DUF3906"/>
</dbReference>
<dbReference type="RefSeq" id="WP_170230174.1">
    <property type="nucleotide sequence ID" value="NZ_BJXX01000057.1"/>
</dbReference>
<reference evidence="1 2" key="1">
    <citation type="submission" date="2019-07" db="EMBL/GenBank/DDBJ databases">
        <title>Whole genome shotgun sequence of Aneurinibacillus danicus NBRC 102444.</title>
        <authorList>
            <person name="Hosoyama A."/>
            <person name="Uohara A."/>
            <person name="Ohji S."/>
            <person name="Ichikawa N."/>
        </authorList>
    </citation>
    <scope>NUCLEOTIDE SEQUENCE [LARGE SCALE GENOMIC DNA]</scope>
    <source>
        <strain evidence="1 2">NBRC 102444</strain>
    </source>
</reference>
<name>A0A511V4Q3_9BACL</name>
<evidence type="ECO:0000313" key="1">
    <source>
        <dbReference type="EMBL" id="GEN33904.1"/>
    </source>
</evidence>
<dbReference type="Proteomes" id="UP000321157">
    <property type="component" value="Unassembled WGS sequence"/>
</dbReference>
<accession>A0A511V4Q3</accession>
<dbReference type="AlphaFoldDB" id="A0A511V4Q3"/>
<sequence>MFAYRFEVIFSDESRAAVVVIHDNEEEAFRSAQNQIDRYFLPSKSIKELAIVEKKPAEAGWGYVIEL</sequence>
<keyword evidence="2" id="KW-1185">Reference proteome</keyword>
<evidence type="ECO:0008006" key="3">
    <source>
        <dbReference type="Google" id="ProtNLM"/>
    </source>
</evidence>
<dbReference type="Pfam" id="PF13046">
    <property type="entry name" value="DUF3906"/>
    <property type="match status" value="1"/>
</dbReference>
<dbReference type="EMBL" id="BJXX01000057">
    <property type="protein sequence ID" value="GEN33904.1"/>
    <property type="molecule type" value="Genomic_DNA"/>
</dbReference>
<gene>
    <name evidence="1" type="ORF">ADA01nite_13640</name>
</gene>
<organism evidence="1 2">
    <name type="scientific">Aneurinibacillus danicus</name>
    <dbReference type="NCBI Taxonomy" id="267746"/>
    <lineage>
        <taxon>Bacteria</taxon>
        <taxon>Bacillati</taxon>
        <taxon>Bacillota</taxon>
        <taxon>Bacilli</taxon>
        <taxon>Bacillales</taxon>
        <taxon>Paenibacillaceae</taxon>
        <taxon>Aneurinibacillus group</taxon>
        <taxon>Aneurinibacillus</taxon>
    </lineage>
</organism>
<proteinExistence type="predicted"/>
<evidence type="ECO:0000313" key="2">
    <source>
        <dbReference type="Proteomes" id="UP000321157"/>
    </source>
</evidence>
<comment type="caution">
    <text evidence="1">The sequence shown here is derived from an EMBL/GenBank/DDBJ whole genome shotgun (WGS) entry which is preliminary data.</text>
</comment>